<comment type="caution">
    <text evidence="1">The sequence shown here is derived from an EMBL/GenBank/DDBJ whole genome shotgun (WGS) entry which is preliminary data.</text>
</comment>
<protein>
    <recommendedName>
        <fullName evidence="3">Filamentous hemagglutinin</fullName>
    </recommendedName>
</protein>
<name>A0A432ZEI1_9GAMM</name>
<dbReference type="EMBL" id="PIQH01000019">
    <property type="protein sequence ID" value="RUO76309.1"/>
    <property type="molecule type" value="Genomic_DNA"/>
</dbReference>
<evidence type="ECO:0008006" key="3">
    <source>
        <dbReference type="Google" id="ProtNLM"/>
    </source>
</evidence>
<dbReference type="Proteomes" id="UP000287996">
    <property type="component" value="Unassembled WGS sequence"/>
</dbReference>
<feature type="non-terminal residue" evidence="1">
    <location>
        <position position="1"/>
    </location>
</feature>
<reference evidence="1 2" key="1">
    <citation type="journal article" date="2011" name="Front. Microbiol.">
        <title>Genomic signatures of strain selection and enhancement in Bacillus atrophaeus var. globigii, a historical biowarfare simulant.</title>
        <authorList>
            <person name="Gibbons H.S."/>
            <person name="Broomall S.M."/>
            <person name="McNew L.A."/>
            <person name="Daligault H."/>
            <person name="Chapman C."/>
            <person name="Bruce D."/>
            <person name="Karavis M."/>
            <person name="Krepps M."/>
            <person name="McGregor P.A."/>
            <person name="Hong C."/>
            <person name="Park K.H."/>
            <person name="Akmal A."/>
            <person name="Feldman A."/>
            <person name="Lin J.S."/>
            <person name="Chang W.E."/>
            <person name="Higgs B.W."/>
            <person name="Demirev P."/>
            <person name="Lindquist J."/>
            <person name="Liem A."/>
            <person name="Fochler E."/>
            <person name="Read T.D."/>
            <person name="Tapia R."/>
            <person name="Johnson S."/>
            <person name="Bishop-Lilly K.A."/>
            <person name="Detter C."/>
            <person name="Han C."/>
            <person name="Sozhamannan S."/>
            <person name="Rosenzweig C.N."/>
            <person name="Skowronski E.W."/>
        </authorList>
    </citation>
    <scope>NUCLEOTIDE SEQUENCE [LARGE SCALE GENOMIC DNA]</scope>
    <source>
        <strain evidence="1 2">CC-PW-9</strain>
    </source>
</reference>
<gene>
    <name evidence="1" type="ORF">CWI84_11715</name>
</gene>
<dbReference type="AlphaFoldDB" id="A0A432ZEI1"/>
<organism evidence="1 2">
    <name type="scientific">Idiomarina tyrosinivorans</name>
    <dbReference type="NCBI Taxonomy" id="1445662"/>
    <lineage>
        <taxon>Bacteria</taxon>
        <taxon>Pseudomonadati</taxon>
        <taxon>Pseudomonadota</taxon>
        <taxon>Gammaproteobacteria</taxon>
        <taxon>Alteromonadales</taxon>
        <taxon>Idiomarinaceae</taxon>
        <taxon>Idiomarina</taxon>
    </lineage>
</organism>
<evidence type="ECO:0000313" key="2">
    <source>
        <dbReference type="Proteomes" id="UP000287996"/>
    </source>
</evidence>
<dbReference type="InterPro" id="IPR010069">
    <property type="entry name" value="CdiA_FHA1_rpt"/>
</dbReference>
<dbReference type="RefSeq" id="WP_133307095.1">
    <property type="nucleotide sequence ID" value="NZ_PIQH01000019.1"/>
</dbReference>
<keyword evidence="2" id="KW-1185">Reference proteome</keyword>
<evidence type="ECO:0000313" key="1">
    <source>
        <dbReference type="EMBL" id="RUO76309.1"/>
    </source>
</evidence>
<dbReference type="NCBIfam" id="TIGR01731">
    <property type="entry name" value="fil_hemag_20aa"/>
    <property type="match status" value="7"/>
</dbReference>
<sequence>QLSNRDGVIQATSDRMTLRTRSGELDNQQGLIQSIGVLALETEALSNQQGQMAAERLVATNAGALNNRDGQLSATQLQLSTGELLNDNGVIVARGDNSSALTLHADTVTNSGTVASSGALTLEANTLDNTGTLSATEQLALAVTDITNDALLYSDASVAIDTDTFTNTGTVAASDVAVTGFDLLENSGRIESDRGNYQGQQLLNTATGVLVNADTGAETLVLDVAQLTNQGVLHNSSDSMSLGGDLRNSGQLIHAGSGQLLLGNQGTIDNNGGRIASAGDVRIENSVNGAGSVYAKQSMTLARSNGTLVNNSELYTEGTMQVSSALNNQGGSL</sequence>
<accession>A0A432ZEI1</accession>
<proteinExistence type="predicted"/>
<feature type="non-terminal residue" evidence="1">
    <location>
        <position position="333"/>
    </location>
</feature>